<protein>
    <submittedName>
        <fullName evidence="2">Uncharacterized protein</fullName>
    </submittedName>
</protein>
<feature type="compositionally biased region" description="Acidic residues" evidence="1">
    <location>
        <begin position="688"/>
        <end position="728"/>
    </location>
</feature>
<accession>A0A0C2ZWK3</accession>
<dbReference type="EMBL" id="KN822020">
    <property type="protein sequence ID" value="KIM65848.1"/>
    <property type="molecule type" value="Genomic_DNA"/>
</dbReference>
<reference evidence="2 3" key="1">
    <citation type="submission" date="2014-04" db="EMBL/GenBank/DDBJ databases">
        <authorList>
            <consortium name="DOE Joint Genome Institute"/>
            <person name="Kuo A."/>
            <person name="Kohler A."/>
            <person name="Nagy L.G."/>
            <person name="Floudas D."/>
            <person name="Copeland A."/>
            <person name="Barry K.W."/>
            <person name="Cichocki N."/>
            <person name="Veneault-Fourrey C."/>
            <person name="LaButti K."/>
            <person name="Lindquist E.A."/>
            <person name="Lipzen A."/>
            <person name="Lundell T."/>
            <person name="Morin E."/>
            <person name="Murat C."/>
            <person name="Sun H."/>
            <person name="Tunlid A."/>
            <person name="Henrissat B."/>
            <person name="Grigoriev I.V."/>
            <person name="Hibbett D.S."/>
            <person name="Martin F."/>
            <person name="Nordberg H.P."/>
            <person name="Cantor M.N."/>
            <person name="Hua S.X."/>
        </authorList>
    </citation>
    <scope>NUCLEOTIDE SEQUENCE [LARGE SCALE GENOMIC DNA]</scope>
    <source>
        <strain evidence="2 3">Foug A</strain>
    </source>
</reference>
<evidence type="ECO:0000256" key="1">
    <source>
        <dbReference type="SAM" id="MobiDB-lite"/>
    </source>
</evidence>
<proteinExistence type="predicted"/>
<dbReference type="InParanoid" id="A0A0C2ZWK3"/>
<gene>
    <name evidence="2" type="ORF">SCLCIDRAFT_22403</name>
</gene>
<keyword evidence="3" id="KW-1185">Reference proteome</keyword>
<name>A0A0C2ZWK3_9AGAM</name>
<evidence type="ECO:0000313" key="2">
    <source>
        <dbReference type="EMBL" id="KIM65848.1"/>
    </source>
</evidence>
<dbReference type="HOGENOM" id="CLU_002498_0_1_1"/>
<sequence>MSTWKLMSWKLTGSDQKSSAETTRLVHDVLLADDFELEDLLGFNAETAIKKMDKSEAALAPSSPSADAREWDGWKMEVDVDIEVPSHEKCTEGNGRTFTVHGLAYCPLVPVIRAAFTDTLSKWFHFTPFKRIWKSPVTGKEQRLYDELYTSDAWNKAHDDLQKQRREDGCTLERVIAGLMFWSDSTHLTQFGHATAWPVYLFFGNLSKYKRASPSSGICHPVALIPSDLTTQCSILAFEGLFPVKHDALIKTLLFHLSEWHALAKLQMHSDDSLARLDQALKKLAAEIRRFQQKTCDEFKTYELPNKAAARYRRQQTQTGPSGLAKSTSTARLISFNVHTYKFHALGDYSRSIRMFGTTDSYTTQTGELAHCMIKKFYRHTNKRDVTTALTKQERRRTLIRRQLGDHTSQELDAEVVSPDRFELLSELHHVMRALPCNTFNLANFLRENQSDPAVKNFLTKMKDHLLSRLHGYEYDGNEHSFTEEERNDLRIVSGLNRIIESTILRVNYTTYDIRREQDVMRPGPACFVMTLSWEDELNAHPYWYCQVIRAFHINVLHVGPNAHCRSIQTMEVLWVRWLGLVPRYKWGFSQARLPKVGFVPESDNNAFGFLDPSLVIHGCHLIPSFSDGRTDVLLRKGTSVVRNSTEEDDWCSFYVNIFADQDMYCRFAAIGVGHEIQYPMRRATSSIDDEGDSEEEDFTGETGDEQGDEDNTEGSGDDMSDEEDFRF</sequence>
<dbReference type="OrthoDB" id="3267098at2759"/>
<reference evidence="3" key="2">
    <citation type="submission" date="2015-01" db="EMBL/GenBank/DDBJ databases">
        <title>Evolutionary Origins and Diversification of the Mycorrhizal Mutualists.</title>
        <authorList>
            <consortium name="DOE Joint Genome Institute"/>
            <consortium name="Mycorrhizal Genomics Consortium"/>
            <person name="Kohler A."/>
            <person name="Kuo A."/>
            <person name="Nagy L.G."/>
            <person name="Floudas D."/>
            <person name="Copeland A."/>
            <person name="Barry K.W."/>
            <person name="Cichocki N."/>
            <person name="Veneault-Fourrey C."/>
            <person name="LaButti K."/>
            <person name="Lindquist E.A."/>
            <person name="Lipzen A."/>
            <person name="Lundell T."/>
            <person name="Morin E."/>
            <person name="Murat C."/>
            <person name="Riley R."/>
            <person name="Ohm R."/>
            <person name="Sun H."/>
            <person name="Tunlid A."/>
            <person name="Henrissat B."/>
            <person name="Grigoriev I.V."/>
            <person name="Hibbett D.S."/>
            <person name="Martin F."/>
        </authorList>
    </citation>
    <scope>NUCLEOTIDE SEQUENCE [LARGE SCALE GENOMIC DNA]</scope>
    <source>
        <strain evidence="3">Foug A</strain>
    </source>
</reference>
<feature type="region of interest" description="Disordered" evidence="1">
    <location>
        <begin position="685"/>
        <end position="728"/>
    </location>
</feature>
<dbReference type="AlphaFoldDB" id="A0A0C2ZWK3"/>
<evidence type="ECO:0000313" key="3">
    <source>
        <dbReference type="Proteomes" id="UP000053989"/>
    </source>
</evidence>
<organism evidence="2 3">
    <name type="scientific">Scleroderma citrinum Foug A</name>
    <dbReference type="NCBI Taxonomy" id="1036808"/>
    <lineage>
        <taxon>Eukaryota</taxon>
        <taxon>Fungi</taxon>
        <taxon>Dikarya</taxon>
        <taxon>Basidiomycota</taxon>
        <taxon>Agaricomycotina</taxon>
        <taxon>Agaricomycetes</taxon>
        <taxon>Agaricomycetidae</taxon>
        <taxon>Boletales</taxon>
        <taxon>Sclerodermatineae</taxon>
        <taxon>Sclerodermataceae</taxon>
        <taxon>Scleroderma</taxon>
    </lineage>
</organism>
<dbReference type="Proteomes" id="UP000053989">
    <property type="component" value="Unassembled WGS sequence"/>
</dbReference>
<dbReference type="Pfam" id="PF18759">
    <property type="entry name" value="Plavaka"/>
    <property type="match status" value="1"/>
</dbReference>
<dbReference type="STRING" id="1036808.A0A0C2ZWK3"/>
<dbReference type="InterPro" id="IPR041078">
    <property type="entry name" value="Plavaka"/>
</dbReference>